<dbReference type="Gene3D" id="3.40.50.2300">
    <property type="match status" value="1"/>
</dbReference>
<name>A0A660KZX7_9ACTN</name>
<dbReference type="GO" id="GO:0005524">
    <property type="term" value="F:ATP binding"/>
    <property type="evidence" value="ECO:0007669"/>
    <property type="project" value="UniProtKB-KW"/>
</dbReference>
<comment type="subunit">
    <text evidence="15">At low DSF concentrations, interacts with RpfF.</text>
</comment>
<evidence type="ECO:0000256" key="19">
    <source>
        <dbReference type="PROSITE-ProRule" id="PRU00169"/>
    </source>
</evidence>
<evidence type="ECO:0000256" key="20">
    <source>
        <dbReference type="SAM" id="Phobius"/>
    </source>
</evidence>
<keyword evidence="5" id="KW-1003">Cell membrane</keyword>
<feature type="domain" description="Histidine kinase" evidence="21">
    <location>
        <begin position="309"/>
        <end position="526"/>
    </location>
</feature>
<dbReference type="InterPro" id="IPR007895">
    <property type="entry name" value="MASE1"/>
</dbReference>
<dbReference type="InterPro" id="IPR011006">
    <property type="entry name" value="CheY-like_superfamily"/>
</dbReference>
<organism evidence="24 25">
    <name type="scientific">Solirubrobacter pauli</name>
    <dbReference type="NCBI Taxonomy" id="166793"/>
    <lineage>
        <taxon>Bacteria</taxon>
        <taxon>Bacillati</taxon>
        <taxon>Actinomycetota</taxon>
        <taxon>Thermoleophilia</taxon>
        <taxon>Solirubrobacterales</taxon>
        <taxon>Solirubrobacteraceae</taxon>
        <taxon>Solirubrobacter</taxon>
    </lineage>
</organism>
<dbReference type="PROSITE" id="PS50109">
    <property type="entry name" value="HIS_KIN"/>
    <property type="match status" value="1"/>
</dbReference>
<evidence type="ECO:0000256" key="12">
    <source>
        <dbReference type="ARBA" id="ARBA00022989"/>
    </source>
</evidence>
<dbReference type="Pfam" id="PF01627">
    <property type="entry name" value="Hpt"/>
    <property type="match status" value="1"/>
</dbReference>
<keyword evidence="11" id="KW-0067">ATP-binding</keyword>
<dbReference type="PANTHER" id="PTHR45339">
    <property type="entry name" value="HYBRID SIGNAL TRANSDUCTION HISTIDINE KINASE J"/>
    <property type="match status" value="1"/>
</dbReference>
<evidence type="ECO:0000256" key="16">
    <source>
        <dbReference type="ARBA" id="ARBA00068150"/>
    </source>
</evidence>
<evidence type="ECO:0000256" key="7">
    <source>
        <dbReference type="ARBA" id="ARBA00022679"/>
    </source>
</evidence>
<dbReference type="InterPro" id="IPR036890">
    <property type="entry name" value="HATPase_C_sf"/>
</dbReference>
<dbReference type="Pfam" id="PF00072">
    <property type="entry name" value="Response_reg"/>
    <property type="match status" value="1"/>
</dbReference>
<dbReference type="InterPro" id="IPR003661">
    <property type="entry name" value="HisK_dim/P_dom"/>
</dbReference>
<feature type="transmembrane region" description="Helical" evidence="20">
    <location>
        <begin position="258"/>
        <end position="277"/>
    </location>
</feature>
<dbReference type="CDD" id="cd16922">
    <property type="entry name" value="HATPase_EvgS-ArcB-TorS-like"/>
    <property type="match status" value="1"/>
</dbReference>
<evidence type="ECO:0000256" key="15">
    <source>
        <dbReference type="ARBA" id="ARBA00064003"/>
    </source>
</evidence>
<dbReference type="InterPro" id="IPR036097">
    <property type="entry name" value="HisK_dim/P_sf"/>
</dbReference>
<dbReference type="FunFam" id="1.10.287.130:FF:000002">
    <property type="entry name" value="Two-component osmosensing histidine kinase"/>
    <property type="match status" value="1"/>
</dbReference>
<dbReference type="PRINTS" id="PR00344">
    <property type="entry name" value="BCTRLSENSOR"/>
</dbReference>
<dbReference type="SMART" id="SM00388">
    <property type="entry name" value="HisKA"/>
    <property type="match status" value="1"/>
</dbReference>
<dbReference type="CDD" id="cd17546">
    <property type="entry name" value="REC_hyHK_CKI1_RcsC-like"/>
    <property type="match status" value="1"/>
</dbReference>
<dbReference type="Proteomes" id="UP000278962">
    <property type="component" value="Unassembled WGS sequence"/>
</dbReference>
<dbReference type="FunFam" id="3.30.565.10:FF:000010">
    <property type="entry name" value="Sensor histidine kinase RcsC"/>
    <property type="match status" value="1"/>
</dbReference>
<comment type="similarity">
    <text evidence="3">In the N-terminal section; belongs to the phytochrome family.</text>
</comment>
<evidence type="ECO:0000256" key="8">
    <source>
        <dbReference type="ARBA" id="ARBA00022692"/>
    </source>
</evidence>
<dbReference type="Pfam" id="PF02518">
    <property type="entry name" value="HATPase_c"/>
    <property type="match status" value="1"/>
</dbReference>
<evidence type="ECO:0000256" key="5">
    <source>
        <dbReference type="ARBA" id="ARBA00022475"/>
    </source>
</evidence>
<dbReference type="SUPFAM" id="SSF55874">
    <property type="entry name" value="ATPase domain of HSP90 chaperone/DNA topoisomerase II/histidine kinase"/>
    <property type="match status" value="1"/>
</dbReference>
<feature type="transmembrane region" description="Helical" evidence="20">
    <location>
        <begin position="180"/>
        <end position="198"/>
    </location>
</feature>
<dbReference type="GO" id="GO:0005886">
    <property type="term" value="C:plasma membrane"/>
    <property type="evidence" value="ECO:0007669"/>
    <property type="project" value="UniProtKB-SubCell"/>
</dbReference>
<evidence type="ECO:0000259" key="23">
    <source>
        <dbReference type="PROSITE" id="PS50894"/>
    </source>
</evidence>
<comment type="caution">
    <text evidence="24">The sequence shown here is derived from an EMBL/GenBank/DDBJ whole genome shotgun (WGS) entry which is preliminary data.</text>
</comment>
<dbReference type="AlphaFoldDB" id="A0A660KZX7"/>
<sequence length="772" mass="80959">MPVRIAAYVVVYLAAVALGRATRLDGTQLALVWPAAGVAFLWLADGWSAPRVRRLNLVLLFGATVAGNLLTGAVLSLSLCFGVANLVLAYGSCAAFARLRPDGWSMTRPEDVRALLAAAVAGSVLSAAFGPVAVWLLTDERWPVAPLSWILRNATSTIVVAGVGLRLWDEARRRDWRVERGLEFLLVTLLAGAVYVVLFGLTTGMPLAFLVVPLSVWVALRYPTTLAALHGLFIGALLIGLTMGGHGPFAHQAPQVRVMLAQAFIGVVASLTLVLALHRDTREALERELAFARDAALEGSKLKSSFLANMSHEIRTPMNGVIGMTELLLDTDLDARQRGFAEQVRGSAAALLTIIDDILDVSKIEAGKLELDRVAFSLRDALDDVRALLALDAESKGVVLAVRVDADVPAVVSGDPVRVRQVLTNLVGNAVKFTAHGRVDVTATRGAGETVVVRVADTGVGIAADVLPKLFDPFAQADATTTRRYGGTGLGLAISRELAELMGGVLTASSVPGTGSEFVLTVPLPAAEGATEVGVARTTPAVLDAELPVLVAEDNPVNRIVATEMLRKRGLVVEHAPDGRAAVEKVLARPYAAIFMDCQMPELDGYEATRELRRAGVGVPIIAMTANAMKGDREQCLAAGMDDYLAKPLHASDLDAALSRWVGEVQHASAPEPWVDHDVLGQLGDPVIAGTIADLFITDAGARVDELVGALDAGDLAAAHKVAHTLAGSAASVGAVRLAALARELQHADAIVPGAAEALRAAFAATAPALSA</sequence>
<reference evidence="24 25" key="1">
    <citation type="submission" date="2018-10" db="EMBL/GenBank/DDBJ databases">
        <title>Genomic Encyclopedia of Archaeal and Bacterial Type Strains, Phase II (KMG-II): from individual species to whole genera.</title>
        <authorList>
            <person name="Goeker M."/>
        </authorList>
    </citation>
    <scope>NUCLEOTIDE SEQUENCE [LARGE SCALE GENOMIC DNA]</scope>
    <source>
        <strain evidence="24 25">DSM 14954</strain>
    </source>
</reference>
<keyword evidence="10 24" id="KW-0418">Kinase</keyword>
<dbReference type="Pfam" id="PF05231">
    <property type="entry name" value="MASE1"/>
    <property type="match status" value="1"/>
</dbReference>
<evidence type="ECO:0000256" key="1">
    <source>
        <dbReference type="ARBA" id="ARBA00000085"/>
    </source>
</evidence>
<dbReference type="InterPro" id="IPR003594">
    <property type="entry name" value="HATPase_dom"/>
</dbReference>
<dbReference type="GO" id="GO:0000155">
    <property type="term" value="F:phosphorelay sensor kinase activity"/>
    <property type="evidence" value="ECO:0007669"/>
    <property type="project" value="InterPro"/>
</dbReference>
<evidence type="ECO:0000313" key="24">
    <source>
        <dbReference type="EMBL" id="RKQ87166.1"/>
    </source>
</evidence>
<dbReference type="InterPro" id="IPR005467">
    <property type="entry name" value="His_kinase_dom"/>
</dbReference>
<evidence type="ECO:0000256" key="3">
    <source>
        <dbReference type="ARBA" id="ARBA00006402"/>
    </source>
</evidence>
<evidence type="ECO:0000256" key="18">
    <source>
        <dbReference type="PROSITE-ProRule" id="PRU00110"/>
    </source>
</evidence>
<dbReference type="PROSITE" id="PS50110">
    <property type="entry name" value="RESPONSE_REGULATORY"/>
    <property type="match status" value="1"/>
</dbReference>
<evidence type="ECO:0000256" key="14">
    <source>
        <dbReference type="ARBA" id="ARBA00023136"/>
    </source>
</evidence>
<feature type="domain" description="HPt" evidence="23">
    <location>
        <begin position="685"/>
        <end position="772"/>
    </location>
</feature>
<keyword evidence="8 20" id="KW-0812">Transmembrane</keyword>
<evidence type="ECO:0000256" key="10">
    <source>
        <dbReference type="ARBA" id="ARBA00022777"/>
    </source>
</evidence>
<dbReference type="InterPro" id="IPR001789">
    <property type="entry name" value="Sig_transdc_resp-reg_receiver"/>
</dbReference>
<evidence type="ECO:0000259" key="21">
    <source>
        <dbReference type="PROSITE" id="PS50109"/>
    </source>
</evidence>
<feature type="transmembrane region" description="Helical" evidence="20">
    <location>
        <begin position="227"/>
        <end position="246"/>
    </location>
</feature>
<evidence type="ECO:0000256" key="13">
    <source>
        <dbReference type="ARBA" id="ARBA00023012"/>
    </source>
</evidence>
<dbReference type="InterPro" id="IPR008207">
    <property type="entry name" value="Sig_transdc_His_kin_Hpt_dom"/>
</dbReference>
<keyword evidence="12 20" id="KW-1133">Transmembrane helix</keyword>
<accession>A0A660KZX7</accession>
<dbReference type="Gene3D" id="1.10.287.130">
    <property type="match status" value="1"/>
</dbReference>
<comment type="subcellular location">
    <subcellularLocation>
        <location evidence="2">Cell membrane</location>
        <topology evidence="2">Multi-pass membrane protein</topology>
    </subcellularLocation>
</comment>
<evidence type="ECO:0000256" key="17">
    <source>
        <dbReference type="ARBA" id="ARBA00074306"/>
    </source>
</evidence>
<keyword evidence="7" id="KW-0808">Transferase</keyword>
<dbReference type="PROSITE" id="PS50894">
    <property type="entry name" value="HPT"/>
    <property type="match status" value="1"/>
</dbReference>
<evidence type="ECO:0000259" key="22">
    <source>
        <dbReference type="PROSITE" id="PS50110"/>
    </source>
</evidence>
<feature type="transmembrane region" description="Helical" evidence="20">
    <location>
        <begin position="112"/>
        <end position="137"/>
    </location>
</feature>
<evidence type="ECO:0000256" key="6">
    <source>
        <dbReference type="ARBA" id="ARBA00022553"/>
    </source>
</evidence>
<protein>
    <recommendedName>
        <fullName evidence="17">Circadian input-output histidine kinase CikA</fullName>
        <ecNumber evidence="4">2.7.13.3</ecNumber>
    </recommendedName>
    <alternativeName>
        <fullName evidence="16">Sensory/regulatory protein RpfC</fullName>
    </alternativeName>
</protein>
<keyword evidence="25" id="KW-1185">Reference proteome</keyword>
<feature type="modified residue" description="Phosphohistidine" evidence="18">
    <location>
        <position position="724"/>
    </location>
</feature>
<feature type="transmembrane region" description="Helical" evidence="20">
    <location>
        <begin position="31"/>
        <end position="48"/>
    </location>
</feature>
<dbReference type="Gene3D" id="3.30.565.10">
    <property type="entry name" value="Histidine kinase-like ATPase, C-terminal domain"/>
    <property type="match status" value="1"/>
</dbReference>
<keyword evidence="13" id="KW-0902">Two-component regulatory system</keyword>
<dbReference type="SUPFAM" id="SSF52172">
    <property type="entry name" value="CheY-like"/>
    <property type="match status" value="1"/>
</dbReference>
<keyword evidence="14 20" id="KW-0472">Membrane</keyword>
<feature type="modified residue" description="4-aspartylphosphate" evidence="19">
    <location>
        <position position="597"/>
    </location>
</feature>
<dbReference type="CDD" id="cd00082">
    <property type="entry name" value="HisKA"/>
    <property type="match status" value="1"/>
</dbReference>
<keyword evidence="6 19" id="KW-0597">Phosphoprotein</keyword>
<proteinExistence type="inferred from homology"/>
<dbReference type="EC" id="2.7.13.3" evidence="4"/>
<dbReference type="OrthoDB" id="340764at2"/>
<dbReference type="Gene3D" id="1.20.120.160">
    <property type="entry name" value="HPT domain"/>
    <property type="match status" value="1"/>
</dbReference>
<evidence type="ECO:0000313" key="25">
    <source>
        <dbReference type="Proteomes" id="UP000278962"/>
    </source>
</evidence>
<dbReference type="EMBL" id="RBIL01000002">
    <property type="protein sequence ID" value="RKQ87166.1"/>
    <property type="molecule type" value="Genomic_DNA"/>
</dbReference>
<dbReference type="SUPFAM" id="SSF47226">
    <property type="entry name" value="Histidine-containing phosphotransfer domain, HPT domain"/>
    <property type="match status" value="1"/>
</dbReference>
<feature type="domain" description="Response regulatory" evidence="22">
    <location>
        <begin position="548"/>
        <end position="662"/>
    </location>
</feature>
<evidence type="ECO:0000256" key="4">
    <source>
        <dbReference type="ARBA" id="ARBA00012438"/>
    </source>
</evidence>
<gene>
    <name evidence="24" type="ORF">C8N24_5186</name>
</gene>
<evidence type="ECO:0000256" key="11">
    <source>
        <dbReference type="ARBA" id="ARBA00022840"/>
    </source>
</evidence>
<dbReference type="InterPro" id="IPR004358">
    <property type="entry name" value="Sig_transdc_His_kin-like_C"/>
</dbReference>
<keyword evidence="9" id="KW-0547">Nucleotide-binding</keyword>
<dbReference type="SMART" id="SM00073">
    <property type="entry name" value="HPT"/>
    <property type="match status" value="1"/>
</dbReference>
<evidence type="ECO:0000256" key="9">
    <source>
        <dbReference type="ARBA" id="ARBA00022741"/>
    </source>
</evidence>
<dbReference type="SMART" id="SM00448">
    <property type="entry name" value="REC"/>
    <property type="match status" value="1"/>
</dbReference>
<comment type="catalytic activity">
    <reaction evidence="1">
        <text>ATP + protein L-histidine = ADP + protein N-phospho-L-histidine.</text>
        <dbReference type="EC" id="2.7.13.3"/>
    </reaction>
</comment>
<dbReference type="SUPFAM" id="SSF47384">
    <property type="entry name" value="Homodimeric domain of signal transducing histidine kinase"/>
    <property type="match status" value="1"/>
</dbReference>
<dbReference type="InterPro" id="IPR036641">
    <property type="entry name" value="HPT_dom_sf"/>
</dbReference>
<dbReference type="SMART" id="SM00387">
    <property type="entry name" value="HATPase_c"/>
    <property type="match status" value="1"/>
</dbReference>
<evidence type="ECO:0000256" key="2">
    <source>
        <dbReference type="ARBA" id="ARBA00004651"/>
    </source>
</evidence>
<dbReference type="Pfam" id="PF00512">
    <property type="entry name" value="HisKA"/>
    <property type="match status" value="1"/>
</dbReference>
<dbReference type="PANTHER" id="PTHR45339:SF1">
    <property type="entry name" value="HYBRID SIGNAL TRANSDUCTION HISTIDINE KINASE J"/>
    <property type="match status" value="1"/>
</dbReference>
<feature type="transmembrane region" description="Helical" evidence="20">
    <location>
        <begin position="149"/>
        <end position="168"/>
    </location>
</feature>